<gene>
    <name evidence="2" type="ORF">I4641_04755</name>
</gene>
<dbReference type="Pfam" id="PF04784">
    <property type="entry name" value="DUF547"/>
    <property type="match status" value="1"/>
</dbReference>
<dbReference type="PANTHER" id="PTHR46361:SF3">
    <property type="entry name" value="ELECTRON CARRIER_ PROTEIN DISULFIDE OXIDOREDUCTASE"/>
    <property type="match status" value="1"/>
</dbReference>
<keyword evidence="3" id="KW-1185">Reference proteome</keyword>
<dbReference type="AlphaFoldDB" id="A0A964BR36"/>
<protein>
    <submittedName>
        <fullName evidence="2">DUF547 domain-containing protein</fullName>
    </submittedName>
</protein>
<dbReference type="PANTHER" id="PTHR46361">
    <property type="entry name" value="ELECTRON CARRIER/ PROTEIN DISULFIDE OXIDOREDUCTASE"/>
    <property type="match status" value="1"/>
</dbReference>
<evidence type="ECO:0000313" key="3">
    <source>
        <dbReference type="Proteomes" id="UP000729733"/>
    </source>
</evidence>
<accession>A0A964BR36</accession>
<feature type="domain" description="DUF547" evidence="1">
    <location>
        <begin position="95"/>
        <end position="201"/>
    </location>
</feature>
<evidence type="ECO:0000259" key="1">
    <source>
        <dbReference type="Pfam" id="PF04784"/>
    </source>
</evidence>
<evidence type="ECO:0000313" key="2">
    <source>
        <dbReference type="EMBL" id="MCC0176285.1"/>
    </source>
</evidence>
<dbReference type="Proteomes" id="UP000729733">
    <property type="component" value="Unassembled WGS sequence"/>
</dbReference>
<name>A0A964BR36_9CYAN</name>
<organism evidence="2 3">
    <name type="scientific">Waterburya agarophytonicola KI4</name>
    <dbReference type="NCBI Taxonomy" id="2874699"/>
    <lineage>
        <taxon>Bacteria</taxon>
        <taxon>Bacillati</taxon>
        <taxon>Cyanobacteriota</taxon>
        <taxon>Cyanophyceae</taxon>
        <taxon>Pleurocapsales</taxon>
        <taxon>Hyellaceae</taxon>
        <taxon>Waterburya</taxon>
        <taxon>Waterburya agarophytonicola</taxon>
    </lineage>
</organism>
<comment type="caution">
    <text evidence="2">The sequence shown here is derived from an EMBL/GenBank/DDBJ whole genome shotgun (WGS) entry which is preliminary data.</text>
</comment>
<dbReference type="InterPro" id="IPR006869">
    <property type="entry name" value="DUF547"/>
</dbReference>
<dbReference type="RefSeq" id="WP_229639327.1">
    <property type="nucleotide sequence ID" value="NZ_JADWDC010000008.1"/>
</dbReference>
<sequence length="284" mass="32718">MNKTILFARILGIIAIARSANLANSSEILTGKNSSNIARTEIAANRAFDYQDYQAVLQTYVDDRGLVDYVGLQANREQLDRFNQSLGKVPPETYTSWNQAEQIAFLTNAYNAFTLQSIIDQDPLKDSIRDIRGVWNRRKFNLLGEERTLDNIEHDTLRQDFNEPRIHVALVCAAMSCPPLRNEPYVSEKLEAQLDEQTAKFAQSIHGFSLDRQDNRVYLSSIFKWYGKDFIETYGINAGFQGNEQQRAVLNYFSSQLAPQDLQFLQNNDYQVKYLDYDWSLNKQ</sequence>
<proteinExistence type="predicted"/>
<dbReference type="EMBL" id="JADWDC010000008">
    <property type="protein sequence ID" value="MCC0176285.1"/>
    <property type="molecule type" value="Genomic_DNA"/>
</dbReference>
<reference evidence="2" key="1">
    <citation type="journal article" date="2021" name="Antonie Van Leeuwenhoek">
        <title>Draft genome and description of Waterburya agarophytonicola gen. nov. sp. nov. (Pleurocapsales, Cyanobacteria): a seaweed symbiont.</title>
        <authorList>
            <person name="Bonthond G."/>
            <person name="Shalygin S."/>
            <person name="Bayer T."/>
            <person name="Weinberger F."/>
        </authorList>
    </citation>
    <scope>NUCLEOTIDE SEQUENCE</scope>
    <source>
        <strain evidence="2">KI4</strain>
    </source>
</reference>